<feature type="domain" description="Response regulatory" evidence="3">
    <location>
        <begin position="2"/>
        <end position="116"/>
    </location>
</feature>
<feature type="modified residue" description="4-aspartylphosphate" evidence="2">
    <location>
        <position position="51"/>
    </location>
</feature>
<evidence type="ECO:0000313" key="5">
    <source>
        <dbReference type="Proteomes" id="UP000521676"/>
    </source>
</evidence>
<dbReference type="PANTHER" id="PTHR44591">
    <property type="entry name" value="STRESS RESPONSE REGULATOR PROTEIN 1"/>
    <property type="match status" value="1"/>
</dbReference>
<sequence>MKILFIHEEPSLRSFIQRILEPAGYEVIHARSFNEGYSKAIEYKPQIVIADNILSSKPGILLCQEIQRTEGLEATEFLLLNDYDGESKDTYGIRLKGVIKKPNLLPELRNYFPKINQKISQATPAQ</sequence>
<evidence type="ECO:0000256" key="2">
    <source>
        <dbReference type="PROSITE-ProRule" id="PRU00169"/>
    </source>
</evidence>
<dbReference type="Gene3D" id="3.40.50.2300">
    <property type="match status" value="1"/>
</dbReference>
<evidence type="ECO:0000256" key="1">
    <source>
        <dbReference type="ARBA" id="ARBA00022553"/>
    </source>
</evidence>
<dbReference type="InterPro" id="IPR050595">
    <property type="entry name" value="Bact_response_regulator"/>
</dbReference>
<reference evidence="4 5" key="1">
    <citation type="submission" date="2020-06" db="EMBL/GenBank/DDBJ databases">
        <title>Anoxygenic phototrophic Chloroflexota member uses a Type I reaction center.</title>
        <authorList>
            <person name="Tsuji J.M."/>
            <person name="Shaw N.A."/>
            <person name="Nagashima S."/>
            <person name="Venkiteswaran J."/>
            <person name="Schiff S.L."/>
            <person name="Hanada S."/>
            <person name="Tank M."/>
            <person name="Neufeld J.D."/>
        </authorList>
    </citation>
    <scope>NUCLEOTIDE SEQUENCE [LARGE SCALE GENOMIC DNA]</scope>
    <source>
        <strain evidence="4">L227-S17</strain>
    </source>
</reference>
<protein>
    <submittedName>
        <fullName evidence="4">Response regulator transcription factor</fullName>
    </submittedName>
</protein>
<dbReference type="Proteomes" id="UP000521676">
    <property type="component" value="Unassembled WGS sequence"/>
</dbReference>
<dbReference type="InterPro" id="IPR001789">
    <property type="entry name" value="Sig_transdc_resp-reg_receiver"/>
</dbReference>
<name>A0A8T7LRZ7_9CHLR</name>
<organism evidence="4 5">
    <name type="scientific">Candidatus Chlorohelix allophototropha</name>
    <dbReference type="NCBI Taxonomy" id="3003348"/>
    <lineage>
        <taxon>Bacteria</taxon>
        <taxon>Bacillati</taxon>
        <taxon>Chloroflexota</taxon>
        <taxon>Chloroflexia</taxon>
        <taxon>Candidatus Chloroheliales</taxon>
        <taxon>Candidatus Chloroheliaceae</taxon>
        <taxon>Candidatus Chlorohelix</taxon>
    </lineage>
</organism>
<dbReference type="AlphaFoldDB" id="A0A8T7LRZ7"/>
<evidence type="ECO:0000259" key="3">
    <source>
        <dbReference type="PROSITE" id="PS50110"/>
    </source>
</evidence>
<dbReference type="PANTHER" id="PTHR44591:SF22">
    <property type="entry name" value="CHEY SUBFAMILY"/>
    <property type="match status" value="1"/>
</dbReference>
<gene>
    <name evidence="4" type="ORF">HXX08_02715</name>
</gene>
<dbReference type="PROSITE" id="PS50110">
    <property type="entry name" value="RESPONSE_REGULATORY"/>
    <property type="match status" value="1"/>
</dbReference>
<dbReference type="SUPFAM" id="SSF52172">
    <property type="entry name" value="CheY-like"/>
    <property type="match status" value="1"/>
</dbReference>
<proteinExistence type="predicted"/>
<dbReference type="Pfam" id="PF00072">
    <property type="entry name" value="Response_reg"/>
    <property type="match status" value="1"/>
</dbReference>
<comment type="caution">
    <text evidence="4">The sequence shown here is derived from an EMBL/GenBank/DDBJ whole genome shotgun (WGS) entry which is preliminary data.</text>
</comment>
<dbReference type="EMBL" id="JACATZ010000001">
    <property type="protein sequence ID" value="NWJ44768.1"/>
    <property type="molecule type" value="Genomic_DNA"/>
</dbReference>
<dbReference type="SMART" id="SM00448">
    <property type="entry name" value="REC"/>
    <property type="match status" value="1"/>
</dbReference>
<evidence type="ECO:0000313" key="4">
    <source>
        <dbReference type="EMBL" id="NWJ44768.1"/>
    </source>
</evidence>
<accession>A0A8T7LRZ7</accession>
<dbReference type="GO" id="GO:0000160">
    <property type="term" value="P:phosphorelay signal transduction system"/>
    <property type="evidence" value="ECO:0007669"/>
    <property type="project" value="InterPro"/>
</dbReference>
<dbReference type="InterPro" id="IPR011006">
    <property type="entry name" value="CheY-like_superfamily"/>
</dbReference>
<keyword evidence="1 2" id="KW-0597">Phosphoprotein</keyword>